<accession>A0A2X2LHB5</accession>
<gene>
    <name evidence="1" type="ORF">NCTC11343_04658</name>
</gene>
<reference evidence="1 2" key="1">
    <citation type="submission" date="2018-06" db="EMBL/GenBank/DDBJ databases">
        <authorList>
            <consortium name="Pathogen Informatics"/>
            <person name="Doyle S."/>
        </authorList>
    </citation>
    <scope>NUCLEOTIDE SEQUENCE [LARGE SCALE GENOMIC DNA]</scope>
    <source>
        <strain evidence="1 2">NCTC11343</strain>
    </source>
</reference>
<proteinExistence type="predicted"/>
<name>A0A2X2LHB5_SPHMU</name>
<organism evidence="1 2">
    <name type="scientific">Sphingobacterium multivorum</name>
    <dbReference type="NCBI Taxonomy" id="28454"/>
    <lineage>
        <taxon>Bacteria</taxon>
        <taxon>Pseudomonadati</taxon>
        <taxon>Bacteroidota</taxon>
        <taxon>Sphingobacteriia</taxon>
        <taxon>Sphingobacteriales</taxon>
        <taxon>Sphingobacteriaceae</taxon>
        <taxon>Sphingobacterium</taxon>
    </lineage>
</organism>
<dbReference type="AlphaFoldDB" id="A0A2X2LHB5"/>
<dbReference type="EMBL" id="UAUU01000011">
    <property type="protein sequence ID" value="SPZ92669.1"/>
    <property type="molecule type" value="Genomic_DNA"/>
</dbReference>
<protein>
    <submittedName>
        <fullName evidence="1">Uncharacterized protein</fullName>
    </submittedName>
</protein>
<evidence type="ECO:0000313" key="2">
    <source>
        <dbReference type="Proteomes" id="UP000251241"/>
    </source>
</evidence>
<evidence type="ECO:0000313" key="1">
    <source>
        <dbReference type="EMBL" id="SPZ92669.1"/>
    </source>
</evidence>
<sequence>MRLMPETCLATTIGAIEVMYSTIHNFWGTFNRFHFLKKSCRAKNTDPPQVGTVFFAESRALEILIFSNF</sequence>
<dbReference type="Proteomes" id="UP000251241">
    <property type="component" value="Unassembled WGS sequence"/>
</dbReference>